<accession>A0A6B2LY03</accession>
<organism evidence="4 5">
    <name type="scientific">Oceanipulchritudo coccoides</name>
    <dbReference type="NCBI Taxonomy" id="2706888"/>
    <lineage>
        <taxon>Bacteria</taxon>
        <taxon>Pseudomonadati</taxon>
        <taxon>Verrucomicrobiota</taxon>
        <taxon>Opitutia</taxon>
        <taxon>Puniceicoccales</taxon>
        <taxon>Oceanipulchritudinaceae</taxon>
        <taxon>Oceanipulchritudo</taxon>
    </lineage>
</organism>
<dbReference type="Gene3D" id="3.40.720.10">
    <property type="entry name" value="Alkaline Phosphatase, subunit A"/>
    <property type="match status" value="1"/>
</dbReference>
<keyword evidence="4" id="KW-0808">Transferase</keyword>
<dbReference type="AlphaFoldDB" id="A0A6B2LY03"/>
<comment type="similarity">
    <text evidence="1">Belongs to the sulfatase family.</text>
</comment>
<dbReference type="EMBL" id="JAAGNX010000001">
    <property type="protein sequence ID" value="NDV61002.1"/>
    <property type="molecule type" value="Genomic_DNA"/>
</dbReference>
<dbReference type="SUPFAM" id="SSF53649">
    <property type="entry name" value="Alkaline phosphatase-like"/>
    <property type="match status" value="1"/>
</dbReference>
<dbReference type="GO" id="GO:0004065">
    <property type="term" value="F:arylsulfatase activity"/>
    <property type="evidence" value="ECO:0007669"/>
    <property type="project" value="TreeGrafter"/>
</dbReference>
<keyword evidence="5" id="KW-1185">Reference proteome</keyword>
<dbReference type="Pfam" id="PF00884">
    <property type="entry name" value="Sulfatase"/>
    <property type="match status" value="1"/>
</dbReference>
<comment type="caution">
    <text evidence="4">The sequence shown here is derived from an EMBL/GenBank/DDBJ whole genome shotgun (WGS) entry which is preliminary data.</text>
</comment>
<sequence length="621" mass="69730">MSKAFFGILAGSLIAAASWETTTPPDDAGLYFHDVHTEVTEPNGLGESFLRLIATRVKTSEVLSYRIEASPNMIEWAEKDSETSEPLTEIISATPVGTRLEEITVQDRQPIDSGDPSRFLRMIAAKSPEVPNVLIILADDMGYSDLGCMGGDIETPHLDTLAENGILFPNFYNNAKCAPSRASLMTGQSNIRTGALHGAGDVTQGGMTIAEALKGKYTNLMIDKWHIKPKPLELGFERYFGSALSPVFWWPTDEKTAGKMRLDDRTYTEADMTEPVEDWYLTVKDTDYAIQFMEEDVVGKDKPFFMYYASHAPHWPLQAPRADVERFLETYAEGTEVARQRRYQRLLERGLMDPDTSSLGSLNANTPLWESLSEEEKAYYRLALAIHSAMVYRMDQELGRLFDYLKEKDLFDNTVIFFMSDNGASAESGTTVIPPDRIMGDRGTESRLNDVGASVCNTPMRGHKSTLYEGGVSTPMIFHWPDGIGTPGIVSRQVGQFWDLFPTILDLAALYYPSEFSGRTLNPLDGESLWPHILTGKETERTLFWDYEKYSAIRIEKWKALRKSTSSEIKDAIWQLYDLSLDRTEMNDLASQYPETAQAMASAWEEWYIDVSSSNSATASH</sequence>
<dbReference type="InterPro" id="IPR050738">
    <property type="entry name" value="Sulfatase"/>
</dbReference>
<proteinExistence type="inferred from homology"/>
<evidence type="ECO:0000259" key="3">
    <source>
        <dbReference type="Pfam" id="PF00884"/>
    </source>
</evidence>
<evidence type="ECO:0000256" key="2">
    <source>
        <dbReference type="ARBA" id="ARBA00022801"/>
    </source>
</evidence>
<keyword evidence="2 4" id="KW-0378">Hydrolase</keyword>
<dbReference type="InterPro" id="IPR017850">
    <property type="entry name" value="Alkaline_phosphatase_core_sf"/>
</dbReference>
<evidence type="ECO:0000256" key="1">
    <source>
        <dbReference type="ARBA" id="ARBA00008779"/>
    </source>
</evidence>
<dbReference type="InterPro" id="IPR000917">
    <property type="entry name" value="Sulfatase_N"/>
</dbReference>
<dbReference type="RefSeq" id="WP_163961531.1">
    <property type="nucleotide sequence ID" value="NZ_JAAGNX010000001.1"/>
</dbReference>
<reference evidence="4 5" key="1">
    <citation type="submission" date="2020-02" db="EMBL/GenBank/DDBJ databases">
        <title>Albibacoteraceae fam. nov., the first described family within the subdivision 4 Verrucomicrobia.</title>
        <authorList>
            <person name="Xi F."/>
        </authorList>
    </citation>
    <scope>NUCLEOTIDE SEQUENCE [LARGE SCALE GENOMIC DNA]</scope>
    <source>
        <strain evidence="4 5">CK1056</strain>
    </source>
</reference>
<gene>
    <name evidence="4" type="ORF">G0Q06_00910</name>
</gene>
<dbReference type="GO" id="GO:0016740">
    <property type="term" value="F:transferase activity"/>
    <property type="evidence" value="ECO:0007669"/>
    <property type="project" value="UniProtKB-KW"/>
</dbReference>
<dbReference type="Gene3D" id="3.30.1120.10">
    <property type="match status" value="1"/>
</dbReference>
<protein>
    <submittedName>
        <fullName evidence="4">Sulfatase-like hydrolase/transferase</fullName>
    </submittedName>
</protein>
<name>A0A6B2LY03_9BACT</name>
<evidence type="ECO:0000313" key="5">
    <source>
        <dbReference type="Proteomes" id="UP000478417"/>
    </source>
</evidence>
<dbReference type="PANTHER" id="PTHR42693:SF53">
    <property type="entry name" value="ENDO-4-O-SULFATASE"/>
    <property type="match status" value="1"/>
</dbReference>
<feature type="domain" description="Sulfatase N-terminal" evidence="3">
    <location>
        <begin position="131"/>
        <end position="508"/>
    </location>
</feature>
<dbReference type="Proteomes" id="UP000478417">
    <property type="component" value="Unassembled WGS sequence"/>
</dbReference>
<dbReference type="PANTHER" id="PTHR42693">
    <property type="entry name" value="ARYLSULFATASE FAMILY MEMBER"/>
    <property type="match status" value="1"/>
</dbReference>
<evidence type="ECO:0000313" key="4">
    <source>
        <dbReference type="EMBL" id="NDV61002.1"/>
    </source>
</evidence>